<organism evidence="10 11">
    <name type="scientific">Microbulbifer echini</name>
    <dbReference type="NCBI Taxonomy" id="1529067"/>
    <lineage>
        <taxon>Bacteria</taxon>
        <taxon>Pseudomonadati</taxon>
        <taxon>Pseudomonadota</taxon>
        <taxon>Gammaproteobacteria</taxon>
        <taxon>Cellvibrionales</taxon>
        <taxon>Microbulbiferaceae</taxon>
        <taxon>Microbulbifer</taxon>
    </lineage>
</organism>
<keyword evidence="11" id="KW-1185">Reference proteome</keyword>
<accession>A0ABV4NTK2</accession>
<keyword evidence="7 8" id="KW-0249">Electron transport</keyword>
<feature type="domain" description="Flavodoxin-like" evidence="9">
    <location>
        <begin position="8"/>
        <end position="170"/>
    </location>
</feature>
<comment type="caution">
    <text evidence="10">The sequence shown here is derived from an EMBL/GenBank/DDBJ whole genome shotgun (WGS) entry which is preliminary data.</text>
</comment>
<comment type="function">
    <text evidence="2 8">Low-potential electron donor to a number of redox enzymes.</text>
</comment>
<comment type="cofactor">
    <cofactor evidence="1 8">
        <name>FMN</name>
        <dbReference type="ChEBI" id="CHEBI:58210"/>
    </cofactor>
</comment>
<dbReference type="NCBIfam" id="NF009023">
    <property type="entry name" value="PRK12359.1"/>
    <property type="match status" value="1"/>
</dbReference>
<dbReference type="PIRSF" id="PIRSF038996">
    <property type="entry name" value="FldA"/>
    <property type="match status" value="1"/>
</dbReference>
<sequence length="179" mass="20169">MQSSQAPIGLFYGSSTCYTEMAAEKIRQCIGPQWIDLHNVGEADIALAEDYDFLLFGIPTWDYGELQEDWENIWDDLAGLNLDGKKAALFGLGDQEGYPQWFQDALGYLHAQLLACGARVVGYWPAEGYEFEESKGLTDDGSQFVGLALDEENEFDLSEERIERWCAQVMGEFGLRDKI</sequence>
<dbReference type="NCBIfam" id="TIGR01752">
    <property type="entry name" value="flav_long"/>
    <property type="match status" value="1"/>
</dbReference>
<evidence type="ECO:0000256" key="3">
    <source>
        <dbReference type="ARBA" id="ARBA00005267"/>
    </source>
</evidence>
<evidence type="ECO:0000256" key="5">
    <source>
        <dbReference type="ARBA" id="ARBA00022630"/>
    </source>
</evidence>
<dbReference type="InterPro" id="IPR008254">
    <property type="entry name" value="Flavodoxin/NO_synth"/>
</dbReference>
<reference evidence="10 11" key="1">
    <citation type="submission" date="2024-08" db="EMBL/GenBank/DDBJ databases">
        <authorList>
            <person name="Ishaq N."/>
        </authorList>
    </citation>
    <scope>NUCLEOTIDE SEQUENCE [LARGE SCALE GENOMIC DNA]</scope>
    <source>
        <strain evidence="10 11">JCM 30400</strain>
    </source>
</reference>
<dbReference type="SUPFAM" id="SSF52218">
    <property type="entry name" value="Flavoproteins"/>
    <property type="match status" value="1"/>
</dbReference>
<keyword evidence="4 8" id="KW-0813">Transport</keyword>
<name>A0ABV4NTK2_9GAMM</name>
<comment type="similarity">
    <text evidence="3 8">Belongs to the flavodoxin family.</text>
</comment>
<dbReference type="InterPro" id="IPR050619">
    <property type="entry name" value="Flavodoxin"/>
</dbReference>
<dbReference type="NCBIfam" id="NF006739">
    <property type="entry name" value="PRK09267.1-5"/>
    <property type="match status" value="1"/>
</dbReference>
<dbReference type="InterPro" id="IPR010086">
    <property type="entry name" value="Flavodoxin_lc"/>
</dbReference>
<evidence type="ECO:0000256" key="1">
    <source>
        <dbReference type="ARBA" id="ARBA00001917"/>
    </source>
</evidence>
<proteinExistence type="inferred from homology"/>
<dbReference type="PANTHER" id="PTHR42809:SF3">
    <property type="entry name" value="FLAVODOXIN 2"/>
    <property type="match status" value="1"/>
</dbReference>
<evidence type="ECO:0000256" key="8">
    <source>
        <dbReference type="PIRNR" id="PIRNR038996"/>
    </source>
</evidence>
<dbReference type="RefSeq" id="WP_299585930.1">
    <property type="nucleotide sequence ID" value="NZ_JBGMEL010000021.1"/>
</dbReference>
<protein>
    <recommendedName>
        <fullName evidence="8">Flavodoxin</fullName>
    </recommendedName>
</protein>
<evidence type="ECO:0000256" key="6">
    <source>
        <dbReference type="ARBA" id="ARBA00022643"/>
    </source>
</evidence>
<evidence type="ECO:0000313" key="11">
    <source>
        <dbReference type="Proteomes" id="UP001569414"/>
    </source>
</evidence>
<dbReference type="Proteomes" id="UP001569414">
    <property type="component" value="Unassembled WGS sequence"/>
</dbReference>
<dbReference type="PROSITE" id="PS00201">
    <property type="entry name" value="FLAVODOXIN"/>
    <property type="match status" value="1"/>
</dbReference>
<evidence type="ECO:0000256" key="7">
    <source>
        <dbReference type="ARBA" id="ARBA00022982"/>
    </source>
</evidence>
<evidence type="ECO:0000313" key="10">
    <source>
        <dbReference type="EMBL" id="MFA0792251.1"/>
    </source>
</evidence>
<dbReference type="Gene3D" id="3.40.50.360">
    <property type="match status" value="1"/>
</dbReference>
<evidence type="ECO:0000259" key="9">
    <source>
        <dbReference type="PROSITE" id="PS50902"/>
    </source>
</evidence>
<keyword evidence="6 8" id="KW-0288">FMN</keyword>
<gene>
    <name evidence="10" type="primary">fldB</name>
    <name evidence="10" type="ORF">ACCI51_17030</name>
</gene>
<dbReference type="PANTHER" id="PTHR42809">
    <property type="entry name" value="FLAVODOXIN 2"/>
    <property type="match status" value="1"/>
</dbReference>
<evidence type="ECO:0000256" key="2">
    <source>
        <dbReference type="ARBA" id="ARBA00003297"/>
    </source>
</evidence>
<dbReference type="PROSITE" id="PS50902">
    <property type="entry name" value="FLAVODOXIN_LIKE"/>
    <property type="match status" value="1"/>
</dbReference>
<dbReference type="InterPro" id="IPR001226">
    <property type="entry name" value="Flavodoxin_CS"/>
</dbReference>
<keyword evidence="5 8" id="KW-0285">Flavoprotein</keyword>
<dbReference type="EMBL" id="JBGMEL010000021">
    <property type="protein sequence ID" value="MFA0792251.1"/>
    <property type="molecule type" value="Genomic_DNA"/>
</dbReference>
<dbReference type="Pfam" id="PF00258">
    <property type="entry name" value="Flavodoxin_1"/>
    <property type="match status" value="1"/>
</dbReference>
<evidence type="ECO:0000256" key="4">
    <source>
        <dbReference type="ARBA" id="ARBA00022448"/>
    </source>
</evidence>
<dbReference type="InterPro" id="IPR029039">
    <property type="entry name" value="Flavoprotein-like_sf"/>
</dbReference>